<reference evidence="3" key="3">
    <citation type="submission" date="2025-08" db="UniProtKB">
        <authorList>
            <consortium name="RefSeq"/>
        </authorList>
    </citation>
    <scope>IDENTIFICATION</scope>
    <source>
        <strain evidence="3">CBS 342.82</strain>
    </source>
</reference>
<feature type="region of interest" description="Disordered" evidence="1">
    <location>
        <begin position="1"/>
        <end position="86"/>
    </location>
</feature>
<keyword evidence="2" id="KW-1185">Reference proteome</keyword>
<proteinExistence type="predicted"/>
<feature type="compositionally biased region" description="Basic and acidic residues" evidence="1">
    <location>
        <begin position="31"/>
        <end position="40"/>
    </location>
</feature>
<organism evidence="3">
    <name type="scientific">Dissoconium aciculare CBS 342.82</name>
    <dbReference type="NCBI Taxonomy" id="1314786"/>
    <lineage>
        <taxon>Eukaryota</taxon>
        <taxon>Fungi</taxon>
        <taxon>Dikarya</taxon>
        <taxon>Ascomycota</taxon>
        <taxon>Pezizomycotina</taxon>
        <taxon>Dothideomycetes</taxon>
        <taxon>Dothideomycetidae</taxon>
        <taxon>Mycosphaerellales</taxon>
        <taxon>Dissoconiaceae</taxon>
        <taxon>Dissoconium</taxon>
    </lineage>
</organism>
<gene>
    <name evidence="3" type="ORF">K489DRAFT_384538</name>
</gene>
<protein>
    <submittedName>
        <fullName evidence="3">Uncharacterized protein</fullName>
    </submittedName>
</protein>
<dbReference type="RefSeq" id="XP_033455663.1">
    <property type="nucleotide sequence ID" value="XM_033605880.1"/>
</dbReference>
<evidence type="ECO:0000313" key="3">
    <source>
        <dbReference type="RefSeq" id="XP_033455663.1"/>
    </source>
</evidence>
<accession>A0A6J3LVI1</accession>
<evidence type="ECO:0000313" key="2">
    <source>
        <dbReference type="Proteomes" id="UP000504637"/>
    </source>
</evidence>
<name>A0A6J3LVI1_9PEZI</name>
<reference evidence="3" key="2">
    <citation type="submission" date="2020-04" db="EMBL/GenBank/DDBJ databases">
        <authorList>
            <consortium name="NCBI Genome Project"/>
        </authorList>
    </citation>
    <scope>NUCLEOTIDE SEQUENCE</scope>
    <source>
        <strain evidence="3">CBS 342.82</strain>
    </source>
</reference>
<evidence type="ECO:0000256" key="1">
    <source>
        <dbReference type="SAM" id="MobiDB-lite"/>
    </source>
</evidence>
<reference evidence="3" key="1">
    <citation type="submission" date="2020-01" db="EMBL/GenBank/DDBJ databases">
        <authorList>
            <consortium name="DOE Joint Genome Institute"/>
            <person name="Haridas S."/>
            <person name="Albert R."/>
            <person name="Binder M."/>
            <person name="Bloem J."/>
            <person name="Labutti K."/>
            <person name="Salamov A."/>
            <person name="Andreopoulos B."/>
            <person name="Baker S.E."/>
            <person name="Barry K."/>
            <person name="Bills G."/>
            <person name="Bluhm B.H."/>
            <person name="Cannon C."/>
            <person name="Castanera R."/>
            <person name="Culley D.E."/>
            <person name="Daum C."/>
            <person name="Ezra D."/>
            <person name="Gonzalez J.B."/>
            <person name="Henrissat B."/>
            <person name="Kuo A."/>
            <person name="Liang C."/>
            <person name="Lipzen A."/>
            <person name="Lutzoni F."/>
            <person name="Magnuson J."/>
            <person name="Mondo S."/>
            <person name="Nolan M."/>
            <person name="Ohm R."/>
            <person name="Pangilinan J."/>
            <person name="Park H.-J."/>
            <person name="Ramirez L."/>
            <person name="Alfaro M."/>
            <person name="Sun H."/>
            <person name="Tritt A."/>
            <person name="Yoshinaga Y."/>
            <person name="Zwiers L.-H."/>
            <person name="Turgeon B.G."/>
            <person name="Goodwin S.B."/>
            <person name="Spatafora J.W."/>
            <person name="Crous P.W."/>
            <person name="Grigoriev I.V."/>
        </authorList>
    </citation>
    <scope>NUCLEOTIDE SEQUENCE</scope>
    <source>
        <strain evidence="3">CBS 342.82</strain>
    </source>
</reference>
<feature type="compositionally biased region" description="Polar residues" evidence="1">
    <location>
        <begin position="42"/>
        <end position="51"/>
    </location>
</feature>
<dbReference type="AlphaFoldDB" id="A0A6J3LVI1"/>
<dbReference type="GeneID" id="54363680"/>
<dbReference type="Proteomes" id="UP000504637">
    <property type="component" value="Unplaced"/>
</dbReference>
<sequence>MLSKPLSTLPPHTLSDNNEQHNEIEQEGMEEERKTSREGTKLNPSENGATTDSDDPRNFPRTGETQTIHVSVRVTRGSQSSPVQSYPVPVPLQHCPPWIGWIDHGCPRSLARSLFLEPTNNNPRNSTWAAIHLFRVSHVSTSAAVCVSLPQLFSPSVSALVPVVADVVGGYGRYKYLSGEDRCGWRVWYGMVWYGMQYRSVVRTGDDLR</sequence>